<dbReference type="AlphaFoldDB" id="A0AA40FJD4"/>
<sequence>MHSASSVSCGVHVCCKRRTEDVPRDVVLICCTELLAGFLKTGPKGSAQGNYGLMDLVAGLHWLHENLGAFGGDPDKLTLFGHGTGAALANFLAVSPMAKELVERVILLGGSALSPWALQRDPLMVKRRVSDQTGCPGDVEADDIAPCLRLRSLEELLAVHLDPPRFTSGFAPFVDGAVMPPPINQNFQPTASSSGLMPLVPGPGAEFANFGDRDLLLGLTSEEAWVSLTDDDLQKISWLTRMANDNSYFESGLSLILRVSN</sequence>
<evidence type="ECO:0000256" key="1">
    <source>
        <dbReference type="ARBA" id="ARBA00005964"/>
    </source>
</evidence>
<evidence type="ECO:0000313" key="5">
    <source>
        <dbReference type="Proteomes" id="UP001177670"/>
    </source>
</evidence>
<evidence type="ECO:0000259" key="3">
    <source>
        <dbReference type="Pfam" id="PF00135"/>
    </source>
</evidence>
<dbReference type="Proteomes" id="UP001177670">
    <property type="component" value="Unassembled WGS sequence"/>
</dbReference>
<name>A0AA40FJD4_9HYME</name>
<dbReference type="InterPro" id="IPR029058">
    <property type="entry name" value="AB_hydrolase_fold"/>
</dbReference>
<gene>
    <name evidence="4" type="ORF">K0M31_012549</name>
</gene>
<dbReference type="InterPro" id="IPR002018">
    <property type="entry name" value="CarbesteraseB"/>
</dbReference>
<organism evidence="4 5">
    <name type="scientific">Melipona bicolor</name>
    <dbReference type="NCBI Taxonomy" id="60889"/>
    <lineage>
        <taxon>Eukaryota</taxon>
        <taxon>Metazoa</taxon>
        <taxon>Ecdysozoa</taxon>
        <taxon>Arthropoda</taxon>
        <taxon>Hexapoda</taxon>
        <taxon>Insecta</taxon>
        <taxon>Pterygota</taxon>
        <taxon>Neoptera</taxon>
        <taxon>Endopterygota</taxon>
        <taxon>Hymenoptera</taxon>
        <taxon>Apocrita</taxon>
        <taxon>Aculeata</taxon>
        <taxon>Apoidea</taxon>
        <taxon>Anthophila</taxon>
        <taxon>Apidae</taxon>
        <taxon>Melipona</taxon>
    </lineage>
</organism>
<dbReference type="PANTHER" id="PTHR43903">
    <property type="entry name" value="NEUROLIGIN"/>
    <property type="match status" value="1"/>
</dbReference>
<feature type="domain" description="Carboxylesterase type B" evidence="3">
    <location>
        <begin position="37"/>
        <end position="183"/>
    </location>
</feature>
<dbReference type="InterPro" id="IPR051093">
    <property type="entry name" value="Neuroligin/BSAL"/>
</dbReference>
<comment type="similarity">
    <text evidence="1">Belongs to the type-B carboxylesterase/lipase family.</text>
</comment>
<accession>A0AA40FJD4</accession>
<dbReference type="SUPFAM" id="SSF53474">
    <property type="entry name" value="alpha/beta-Hydrolases"/>
    <property type="match status" value="1"/>
</dbReference>
<dbReference type="Pfam" id="PF00135">
    <property type="entry name" value="COesterase"/>
    <property type="match status" value="1"/>
</dbReference>
<proteinExistence type="inferred from homology"/>
<dbReference type="EMBL" id="JAHYIQ010000032">
    <property type="protein sequence ID" value="KAK1120178.1"/>
    <property type="molecule type" value="Genomic_DNA"/>
</dbReference>
<evidence type="ECO:0000256" key="2">
    <source>
        <dbReference type="ARBA" id="ARBA00023180"/>
    </source>
</evidence>
<reference evidence="4" key="1">
    <citation type="submission" date="2021-10" db="EMBL/GenBank/DDBJ databases">
        <title>Melipona bicolor Genome sequencing and assembly.</title>
        <authorList>
            <person name="Araujo N.S."/>
            <person name="Arias M.C."/>
        </authorList>
    </citation>
    <scope>NUCLEOTIDE SEQUENCE</scope>
    <source>
        <strain evidence="4">USP_2M_L1-L4_2017</strain>
        <tissue evidence="4">Whole body</tissue>
    </source>
</reference>
<dbReference type="Gene3D" id="3.40.50.1820">
    <property type="entry name" value="alpha/beta hydrolase"/>
    <property type="match status" value="1"/>
</dbReference>
<protein>
    <recommendedName>
        <fullName evidence="3">Carboxylesterase type B domain-containing protein</fullName>
    </recommendedName>
</protein>
<keyword evidence="2" id="KW-0325">Glycoprotein</keyword>
<keyword evidence="5" id="KW-1185">Reference proteome</keyword>
<evidence type="ECO:0000313" key="4">
    <source>
        <dbReference type="EMBL" id="KAK1120178.1"/>
    </source>
</evidence>
<comment type="caution">
    <text evidence="4">The sequence shown here is derived from an EMBL/GenBank/DDBJ whole genome shotgun (WGS) entry which is preliminary data.</text>
</comment>